<dbReference type="AlphaFoldDB" id="A0A368FCM5"/>
<sequence>MDTVRYDTCHMCITSVPRAWQASCWLWHPGSEGNHAWFHLAELSHSKNTYCENCWTHTDARLRDAGRKGGPFRTYGRYCRVVVEQSDSGMPIQRIFL</sequence>
<accession>A0A368FCM5</accession>
<keyword evidence="2" id="KW-1185">Reference proteome</keyword>
<dbReference type="EMBL" id="JOJR01001731">
    <property type="protein sequence ID" value="RCN29921.1"/>
    <property type="molecule type" value="Genomic_DNA"/>
</dbReference>
<dbReference type="Proteomes" id="UP000252519">
    <property type="component" value="Unassembled WGS sequence"/>
</dbReference>
<gene>
    <name evidence="1" type="ORF">ANCCAN_24310</name>
</gene>
<proteinExistence type="predicted"/>
<comment type="caution">
    <text evidence="1">The sequence shown here is derived from an EMBL/GenBank/DDBJ whole genome shotgun (WGS) entry which is preliminary data.</text>
</comment>
<protein>
    <submittedName>
        <fullName evidence="1">Uncharacterized protein</fullName>
    </submittedName>
</protein>
<reference evidence="1 2" key="1">
    <citation type="submission" date="2014-10" db="EMBL/GenBank/DDBJ databases">
        <title>Draft genome of the hookworm Ancylostoma caninum.</title>
        <authorList>
            <person name="Mitreva M."/>
        </authorList>
    </citation>
    <scope>NUCLEOTIDE SEQUENCE [LARGE SCALE GENOMIC DNA]</scope>
    <source>
        <strain evidence="1 2">Baltimore</strain>
    </source>
</reference>
<evidence type="ECO:0000313" key="1">
    <source>
        <dbReference type="EMBL" id="RCN29921.1"/>
    </source>
</evidence>
<evidence type="ECO:0000313" key="2">
    <source>
        <dbReference type="Proteomes" id="UP000252519"/>
    </source>
</evidence>
<name>A0A368FCM5_ANCCA</name>
<organism evidence="1 2">
    <name type="scientific">Ancylostoma caninum</name>
    <name type="common">Dog hookworm</name>
    <dbReference type="NCBI Taxonomy" id="29170"/>
    <lineage>
        <taxon>Eukaryota</taxon>
        <taxon>Metazoa</taxon>
        <taxon>Ecdysozoa</taxon>
        <taxon>Nematoda</taxon>
        <taxon>Chromadorea</taxon>
        <taxon>Rhabditida</taxon>
        <taxon>Rhabditina</taxon>
        <taxon>Rhabditomorpha</taxon>
        <taxon>Strongyloidea</taxon>
        <taxon>Ancylostomatidae</taxon>
        <taxon>Ancylostomatinae</taxon>
        <taxon>Ancylostoma</taxon>
    </lineage>
</organism>